<dbReference type="Pfam" id="PF13240">
    <property type="entry name" value="Zn_Ribbon_1"/>
    <property type="match status" value="1"/>
</dbReference>
<protein>
    <submittedName>
        <fullName evidence="2">Zinc ribbon domain-containing protein</fullName>
    </submittedName>
</protein>
<dbReference type="AlphaFoldDB" id="A0A9D2D9L3"/>
<sequence>MGTFNTTKFISTELTDFSEIIENVGTRLAGEGYTFTKESGAIGDYFSITKGGIFKSVLGMKTALNVELTQMHGGISVSAKVGMFGQQVIPTMITLFVAWPVILTQIGGMVEQSKLDEKVIGILEEEIRRAERENVFSAENTEDISQNPEEGAVHGTFCTSCGAKLSAEARFCSSCGSPVQ</sequence>
<comment type="caution">
    <text evidence="2">The sequence shown here is derived from an EMBL/GenBank/DDBJ whole genome shotgun (WGS) entry which is preliminary data.</text>
</comment>
<reference evidence="2" key="1">
    <citation type="journal article" date="2021" name="PeerJ">
        <title>Extensive microbial diversity within the chicken gut microbiome revealed by metagenomics and culture.</title>
        <authorList>
            <person name="Gilroy R."/>
            <person name="Ravi A."/>
            <person name="Getino M."/>
            <person name="Pursley I."/>
            <person name="Horton D.L."/>
            <person name="Alikhan N.F."/>
            <person name="Baker D."/>
            <person name="Gharbi K."/>
            <person name="Hall N."/>
            <person name="Watson M."/>
            <person name="Adriaenssens E.M."/>
            <person name="Foster-Nyarko E."/>
            <person name="Jarju S."/>
            <person name="Secka A."/>
            <person name="Antonio M."/>
            <person name="Oren A."/>
            <person name="Chaudhuri R.R."/>
            <person name="La Ragione R."/>
            <person name="Hildebrand F."/>
            <person name="Pallen M.J."/>
        </authorList>
    </citation>
    <scope>NUCLEOTIDE SEQUENCE</scope>
    <source>
        <strain evidence="2">ChiGjej1B1-13045</strain>
    </source>
</reference>
<feature type="domain" description="Zinc-ribbon" evidence="1">
    <location>
        <begin position="157"/>
        <end position="179"/>
    </location>
</feature>
<evidence type="ECO:0000313" key="2">
    <source>
        <dbReference type="EMBL" id="HIZ12952.1"/>
    </source>
</evidence>
<evidence type="ECO:0000313" key="3">
    <source>
        <dbReference type="Proteomes" id="UP000824017"/>
    </source>
</evidence>
<accession>A0A9D2D9L3</accession>
<dbReference type="Proteomes" id="UP000824017">
    <property type="component" value="Unassembled WGS sequence"/>
</dbReference>
<evidence type="ECO:0000259" key="1">
    <source>
        <dbReference type="Pfam" id="PF13240"/>
    </source>
</evidence>
<organism evidence="2 3">
    <name type="scientific">Candidatus Mediterraneibacter stercorigallinarum</name>
    <dbReference type="NCBI Taxonomy" id="2838686"/>
    <lineage>
        <taxon>Bacteria</taxon>
        <taxon>Bacillati</taxon>
        <taxon>Bacillota</taxon>
        <taxon>Clostridia</taxon>
        <taxon>Lachnospirales</taxon>
        <taxon>Lachnospiraceae</taxon>
        <taxon>Mediterraneibacter</taxon>
    </lineage>
</organism>
<name>A0A9D2D9L3_9FIRM</name>
<proteinExistence type="predicted"/>
<dbReference type="EMBL" id="DXCD01000089">
    <property type="protein sequence ID" value="HIZ12952.1"/>
    <property type="molecule type" value="Genomic_DNA"/>
</dbReference>
<dbReference type="InterPro" id="IPR026870">
    <property type="entry name" value="Zinc_ribbon_dom"/>
</dbReference>
<gene>
    <name evidence="2" type="ORF">H9817_03355</name>
</gene>
<reference evidence="2" key="2">
    <citation type="submission" date="2021-04" db="EMBL/GenBank/DDBJ databases">
        <authorList>
            <person name="Gilroy R."/>
        </authorList>
    </citation>
    <scope>NUCLEOTIDE SEQUENCE</scope>
    <source>
        <strain evidence="2">ChiGjej1B1-13045</strain>
    </source>
</reference>